<feature type="compositionally biased region" description="Basic and acidic residues" evidence="1">
    <location>
        <begin position="386"/>
        <end position="396"/>
    </location>
</feature>
<organism evidence="2 3">
    <name type="scientific">Lophiotrema nucula</name>
    <dbReference type="NCBI Taxonomy" id="690887"/>
    <lineage>
        <taxon>Eukaryota</taxon>
        <taxon>Fungi</taxon>
        <taxon>Dikarya</taxon>
        <taxon>Ascomycota</taxon>
        <taxon>Pezizomycotina</taxon>
        <taxon>Dothideomycetes</taxon>
        <taxon>Pleosporomycetidae</taxon>
        <taxon>Pleosporales</taxon>
        <taxon>Lophiotremataceae</taxon>
        <taxon>Lophiotrema</taxon>
    </lineage>
</organism>
<feature type="region of interest" description="Disordered" evidence="1">
    <location>
        <begin position="386"/>
        <end position="405"/>
    </location>
</feature>
<proteinExistence type="predicted"/>
<feature type="region of interest" description="Disordered" evidence="1">
    <location>
        <begin position="148"/>
        <end position="182"/>
    </location>
</feature>
<evidence type="ECO:0000313" key="3">
    <source>
        <dbReference type="Proteomes" id="UP000799770"/>
    </source>
</evidence>
<feature type="region of interest" description="Disordered" evidence="1">
    <location>
        <begin position="225"/>
        <end position="301"/>
    </location>
</feature>
<feature type="compositionally biased region" description="Low complexity" evidence="1">
    <location>
        <begin position="246"/>
        <end position="255"/>
    </location>
</feature>
<dbReference type="Proteomes" id="UP000799770">
    <property type="component" value="Unassembled WGS sequence"/>
</dbReference>
<feature type="region of interest" description="Disordered" evidence="1">
    <location>
        <begin position="1"/>
        <end position="32"/>
    </location>
</feature>
<feature type="compositionally biased region" description="Basic and acidic residues" evidence="1">
    <location>
        <begin position="339"/>
        <end position="352"/>
    </location>
</feature>
<feature type="compositionally biased region" description="Low complexity" evidence="1">
    <location>
        <begin position="154"/>
        <end position="178"/>
    </location>
</feature>
<dbReference type="EMBL" id="ML977323">
    <property type="protein sequence ID" value="KAF2115443.1"/>
    <property type="molecule type" value="Genomic_DNA"/>
</dbReference>
<evidence type="ECO:0000313" key="2">
    <source>
        <dbReference type="EMBL" id="KAF2115443.1"/>
    </source>
</evidence>
<dbReference type="OrthoDB" id="5396104at2759"/>
<dbReference type="AlphaFoldDB" id="A0A6A5Z937"/>
<evidence type="ECO:0000256" key="1">
    <source>
        <dbReference type="SAM" id="MobiDB-lite"/>
    </source>
</evidence>
<gene>
    <name evidence="2" type="ORF">BDV96DRAFT_646439</name>
</gene>
<feature type="compositionally biased region" description="Basic residues" evidence="1">
    <location>
        <begin position="329"/>
        <end position="338"/>
    </location>
</feature>
<name>A0A6A5Z937_9PLEO</name>
<accession>A0A6A5Z937</accession>
<keyword evidence="3" id="KW-1185">Reference proteome</keyword>
<protein>
    <submittedName>
        <fullName evidence="2">Uncharacterized protein</fullName>
    </submittedName>
</protein>
<feature type="compositionally biased region" description="Low complexity" evidence="1">
    <location>
        <begin position="277"/>
        <end position="300"/>
    </location>
</feature>
<feature type="compositionally biased region" description="Low complexity" evidence="1">
    <location>
        <begin position="353"/>
        <end position="362"/>
    </location>
</feature>
<sequence>MSPKPQQTLKIHPAPFAPSKLSTPPSPFSPLSPLEPIHTRPIARPYATYTTTSSTGWPHPPSPLHWVWTCHQCSRSYGLGVTRRCLDDGHTFCYGTTTVKTWKGRNSRNPRSGSRAGNVKRHRACGSEFDYQGWKAWGRWRRSGRKDSIYDTDSSSSSSVSPASYSSSSSYSESPTSSKLGHKNGKNCWRNCDYPSECRWGRQFGVHTPLADAFPTIISSPVVNKHNKISPPGSPEGVLKVENIHSPSTSTSSSSKKPEKTDFWGTLLASATRRKSSTPSSPLASVSEESETQQTITTVSPQALLRDHDGDIQMPTLESSVTTLKSFIGKKSKRVKRSKSSEDQYETRRSDTTSHVSEPVTVVEEEEEPGDVDMKDTGRDEFGFARLERVRSRDSGYHSTSSNSP</sequence>
<reference evidence="2" key="1">
    <citation type="journal article" date="2020" name="Stud. Mycol.">
        <title>101 Dothideomycetes genomes: a test case for predicting lifestyles and emergence of pathogens.</title>
        <authorList>
            <person name="Haridas S."/>
            <person name="Albert R."/>
            <person name="Binder M."/>
            <person name="Bloem J."/>
            <person name="Labutti K."/>
            <person name="Salamov A."/>
            <person name="Andreopoulos B."/>
            <person name="Baker S."/>
            <person name="Barry K."/>
            <person name="Bills G."/>
            <person name="Bluhm B."/>
            <person name="Cannon C."/>
            <person name="Castanera R."/>
            <person name="Culley D."/>
            <person name="Daum C."/>
            <person name="Ezra D."/>
            <person name="Gonzalez J."/>
            <person name="Henrissat B."/>
            <person name="Kuo A."/>
            <person name="Liang C."/>
            <person name="Lipzen A."/>
            <person name="Lutzoni F."/>
            <person name="Magnuson J."/>
            <person name="Mondo S."/>
            <person name="Nolan M."/>
            <person name="Ohm R."/>
            <person name="Pangilinan J."/>
            <person name="Park H.-J."/>
            <person name="Ramirez L."/>
            <person name="Alfaro M."/>
            <person name="Sun H."/>
            <person name="Tritt A."/>
            <person name="Yoshinaga Y."/>
            <person name="Zwiers L.-H."/>
            <person name="Turgeon B."/>
            <person name="Goodwin S."/>
            <person name="Spatafora J."/>
            <person name="Crous P."/>
            <person name="Grigoriev I."/>
        </authorList>
    </citation>
    <scope>NUCLEOTIDE SEQUENCE</scope>
    <source>
        <strain evidence="2">CBS 627.86</strain>
    </source>
</reference>
<feature type="region of interest" description="Disordered" evidence="1">
    <location>
        <begin position="329"/>
        <end position="380"/>
    </location>
</feature>